<feature type="domain" description="Protein kinase" evidence="2">
    <location>
        <begin position="222"/>
        <end position="486"/>
    </location>
</feature>
<dbReference type="SUPFAM" id="SSF56112">
    <property type="entry name" value="Protein kinase-like (PK-like)"/>
    <property type="match status" value="1"/>
</dbReference>
<dbReference type="PROSITE" id="PS00107">
    <property type="entry name" value="PROTEIN_KINASE_ATP"/>
    <property type="match status" value="1"/>
</dbReference>
<proteinExistence type="predicted"/>
<comment type="caution">
    <text evidence="3">The sequence shown here is derived from an EMBL/GenBank/DDBJ whole genome shotgun (WGS) entry which is preliminary data.</text>
</comment>
<dbReference type="InterPro" id="IPR000719">
    <property type="entry name" value="Prot_kinase_dom"/>
</dbReference>
<evidence type="ECO:0000313" key="4">
    <source>
        <dbReference type="Proteomes" id="UP000266673"/>
    </source>
</evidence>
<feature type="binding site" evidence="1">
    <location>
        <position position="260"/>
    </location>
    <ligand>
        <name>ATP</name>
        <dbReference type="ChEBI" id="CHEBI:30616"/>
    </ligand>
</feature>
<dbReference type="AlphaFoldDB" id="A0A397VS16"/>
<dbReference type="GO" id="GO:0005524">
    <property type="term" value="F:ATP binding"/>
    <property type="evidence" value="ECO:0007669"/>
    <property type="project" value="UniProtKB-UniRule"/>
</dbReference>
<keyword evidence="3" id="KW-0418">Kinase</keyword>
<accession>A0A397VS16</accession>
<sequence length="577" mass="66331">MIVFEYKRNNKNGKCGNCNRYNTLPAWCQSCDPQTVVQGWTCGNEKIDDCIKEIQIKTTKYENIIEWIPFNRLDNLRKIGEDGFGSEFSAIWLDGIRVILGETSKFVQSRTPSSGVNLKLFLQPQNLLNFLREFKDYAQSENKQYIIYGITQNTITGEYMIVFDKFFSERKISYGKCKNCDRYNTSLDWCQTCGPWTSGNMNIDNCIQEYKDIIEWIPFYRLNNIQIIGKGGFGTVFSATWLDGKINNANQRTSLIVALKSLPGSRKNFLREFKNYMKLRLVGSKLEVYGLTRNADNEYLMVFQYANMGNLRNYLISNLRKFNWKNKLKILIDVTKYLNQIHTAGYVHGDLHSGNILLSQDISGSIISYIADLGLSRKIEESDSEGVYGVLPYVAPEVLNKQPYTTASDIYGFGVIMAEISTGKLPYYDIDYDVNLAIRICNGLRPKFDKSIPKCYIQLANRCMDSNPSCRPTASDIYNMLSNFWYYLTSTYAEKFEDGRMIKEAFEFADLIIPTLHILTPNYSQTKFTSKLLNFQNLSNPLNSSFYDSTLQDCLISDNINSPNDQCYDTIDDLIDD</sequence>
<protein>
    <submittedName>
        <fullName evidence="3">Kinase-like domain-containing protein</fullName>
    </submittedName>
</protein>
<dbReference type="STRING" id="44941.A0A397VS16"/>
<dbReference type="Pfam" id="PF07714">
    <property type="entry name" value="PK_Tyr_Ser-Thr"/>
    <property type="match status" value="1"/>
</dbReference>
<name>A0A397VS16_9GLOM</name>
<evidence type="ECO:0000313" key="3">
    <source>
        <dbReference type="EMBL" id="RIB25340.1"/>
    </source>
</evidence>
<evidence type="ECO:0000259" key="2">
    <source>
        <dbReference type="PROSITE" id="PS50011"/>
    </source>
</evidence>
<organism evidence="3 4">
    <name type="scientific">Gigaspora rosea</name>
    <dbReference type="NCBI Taxonomy" id="44941"/>
    <lineage>
        <taxon>Eukaryota</taxon>
        <taxon>Fungi</taxon>
        <taxon>Fungi incertae sedis</taxon>
        <taxon>Mucoromycota</taxon>
        <taxon>Glomeromycotina</taxon>
        <taxon>Glomeromycetes</taxon>
        <taxon>Diversisporales</taxon>
        <taxon>Gigasporaceae</taxon>
        <taxon>Gigaspora</taxon>
    </lineage>
</organism>
<dbReference type="GO" id="GO:0004674">
    <property type="term" value="F:protein serine/threonine kinase activity"/>
    <property type="evidence" value="ECO:0007669"/>
    <property type="project" value="TreeGrafter"/>
</dbReference>
<dbReference type="Proteomes" id="UP000266673">
    <property type="component" value="Unassembled WGS sequence"/>
</dbReference>
<keyword evidence="3" id="KW-0808">Transferase</keyword>
<dbReference type="EMBL" id="QKWP01000178">
    <property type="protein sequence ID" value="RIB25340.1"/>
    <property type="molecule type" value="Genomic_DNA"/>
</dbReference>
<keyword evidence="1" id="KW-0067">ATP-binding</keyword>
<gene>
    <name evidence="3" type="ORF">C2G38_496399</name>
</gene>
<dbReference type="OrthoDB" id="1911848at2759"/>
<reference evidence="3 4" key="1">
    <citation type="submission" date="2018-06" db="EMBL/GenBank/DDBJ databases">
        <title>Comparative genomics reveals the genomic features of Rhizophagus irregularis, R. cerebriforme, R. diaphanum and Gigaspora rosea, and their symbiotic lifestyle signature.</title>
        <authorList>
            <person name="Morin E."/>
            <person name="San Clemente H."/>
            <person name="Chen E.C.H."/>
            <person name="De La Providencia I."/>
            <person name="Hainaut M."/>
            <person name="Kuo A."/>
            <person name="Kohler A."/>
            <person name="Murat C."/>
            <person name="Tang N."/>
            <person name="Roy S."/>
            <person name="Loubradou J."/>
            <person name="Henrissat B."/>
            <person name="Grigoriev I.V."/>
            <person name="Corradi N."/>
            <person name="Roux C."/>
            <person name="Martin F.M."/>
        </authorList>
    </citation>
    <scope>NUCLEOTIDE SEQUENCE [LARGE SCALE GENOMIC DNA]</scope>
    <source>
        <strain evidence="3 4">DAOM 194757</strain>
    </source>
</reference>
<dbReference type="PROSITE" id="PS50011">
    <property type="entry name" value="PROTEIN_KINASE_DOM"/>
    <property type="match status" value="1"/>
</dbReference>
<dbReference type="InterPro" id="IPR011009">
    <property type="entry name" value="Kinase-like_dom_sf"/>
</dbReference>
<evidence type="ECO:0000256" key="1">
    <source>
        <dbReference type="PROSITE-ProRule" id="PRU10141"/>
    </source>
</evidence>
<keyword evidence="4" id="KW-1185">Reference proteome</keyword>
<keyword evidence="1" id="KW-0547">Nucleotide-binding</keyword>
<dbReference type="InterPro" id="IPR051681">
    <property type="entry name" value="Ser/Thr_Kinases-Pseudokinases"/>
</dbReference>
<dbReference type="InterPro" id="IPR001245">
    <property type="entry name" value="Ser-Thr/Tyr_kinase_cat_dom"/>
</dbReference>
<dbReference type="InterPro" id="IPR017441">
    <property type="entry name" value="Protein_kinase_ATP_BS"/>
</dbReference>
<dbReference type="PANTHER" id="PTHR44329">
    <property type="entry name" value="SERINE/THREONINE-PROTEIN KINASE TNNI3K-RELATED"/>
    <property type="match status" value="1"/>
</dbReference>
<dbReference type="Gene3D" id="1.10.510.10">
    <property type="entry name" value="Transferase(Phosphotransferase) domain 1"/>
    <property type="match status" value="1"/>
</dbReference>